<evidence type="ECO:0000313" key="2">
    <source>
        <dbReference type="Proteomes" id="UP001281147"/>
    </source>
</evidence>
<name>A0ACC3MC28_9PEZI</name>
<protein>
    <submittedName>
        <fullName evidence="1">Uncharacterized protein</fullName>
    </submittedName>
</protein>
<gene>
    <name evidence="1" type="ORF">LTR37_020160</name>
</gene>
<organism evidence="1 2">
    <name type="scientific">Vermiconidia calcicola</name>
    <dbReference type="NCBI Taxonomy" id="1690605"/>
    <lineage>
        <taxon>Eukaryota</taxon>
        <taxon>Fungi</taxon>
        <taxon>Dikarya</taxon>
        <taxon>Ascomycota</taxon>
        <taxon>Pezizomycotina</taxon>
        <taxon>Dothideomycetes</taxon>
        <taxon>Dothideomycetidae</taxon>
        <taxon>Mycosphaerellales</taxon>
        <taxon>Extremaceae</taxon>
        <taxon>Vermiconidia</taxon>
    </lineage>
</organism>
<evidence type="ECO:0000313" key="1">
    <source>
        <dbReference type="EMBL" id="KAK3684557.1"/>
    </source>
</evidence>
<accession>A0ACC3MC28</accession>
<keyword evidence="2" id="KW-1185">Reference proteome</keyword>
<reference evidence="1" key="1">
    <citation type="submission" date="2023-07" db="EMBL/GenBank/DDBJ databases">
        <title>Black Yeasts Isolated from many extreme environments.</title>
        <authorList>
            <person name="Coleine C."/>
            <person name="Stajich J.E."/>
            <person name="Selbmann L."/>
        </authorList>
    </citation>
    <scope>NUCLEOTIDE SEQUENCE</scope>
    <source>
        <strain evidence="1">CCFEE 5714</strain>
    </source>
</reference>
<dbReference type="EMBL" id="JAUTXU010000338">
    <property type="protein sequence ID" value="KAK3684557.1"/>
    <property type="molecule type" value="Genomic_DNA"/>
</dbReference>
<dbReference type="Proteomes" id="UP001281147">
    <property type="component" value="Unassembled WGS sequence"/>
</dbReference>
<comment type="caution">
    <text evidence="1">The sequence shown here is derived from an EMBL/GenBank/DDBJ whole genome shotgun (WGS) entry which is preliminary data.</text>
</comment>
<sequence>MPRQAHSARFVLEQLQVKCLETYLPPSGSVSTSVKGNWMWGTIALTDHGRALTSSFAALCLARTGNVLKDEGIMKQGRTQYAVALQSLQQALYDPVLAFQDRTLAAIRTLSIYEHLAPTFARIPTSNEHEVGMAQWCSAAGPTHVSSEYALQVFEDLRWCIMNRSIQRHESSKLGTREWKTLPWQHYPKDCLQNLYDLGFDLAALLEQVDSNTNLGNTNASVRKMEHLSLGCLKISKNLEHWYTCNWASQGRVQSDVSDDRQAHGLSLSDQPLRHELGELWQGMNIIYYWCFKLILNGILSSLLQQTQQQEELIASVQDLDLSADIFSNGQAYDGYSPASSSRDFAQKQEQLASDSLKLAIDIVLVSPFFLADDTGWLGPQRYFFPLRQAMEHLGKVGSPFQSDAKTASVRLITRLRAC</sequence>
<proteinExistence type="predicted"/>